<dbReference type="Proteomes" id="UP000001072">
    <property type="component" value="Unassembled WGS sequence"/>
</dbReference>
<reference evidence="3" key="1">
    <citation type="journal article" date="2011" name="Proc. Natl. Acad. Sci. U.S.A.">
        <title>Obligate biotrophy features unraveled by the genomic analysis of rust fungi.</title>
        <authorList>
            <person name="Duplessis S."/>
            <person name="Cuomo C.A."/>
            <person name="Lin Y.-C."/>
            <person name="Aerts A."/>
            <person name="Tisserant E."/>
            <person name="Veneault-Fourrey C."/>
            <person name="Joly D.L."/>
            <person name="Hacquard S."/>
            <person name="Amselem J."/>
            <person name="Cantarel B.L."/>
            <person name="Chiu R."/>
            <person name="Coutinho P.M."/>
            <person name="Feau N."/>
            <person name="Field M."/>
            <person name="Frey P."/>
            <person name="Gelhaye E."/>
            <person name="Goldberg J."/>
            <person name="Grabherr M.G."/>
            <person name="Kodira C.D."/>
            <person name="Kohler A."/>
            <person name="Kuees U."/>
            <person name="Lindquist E.A."/>
            <person name="Lucas S.M."/>
            <person name="Mago R."/>
            <person name="Mauceli E."/>
            <person name="Morin E."/>
            <person name="Murat C."/>
            <person name="Pangilinan J.L."/>
            <person name="Park R."/>
            <person name="Pearson M."/>
            <person name="Quesneville H."/>
            <person name="Rouhier N."/>
            <person name="Sakthikumar S."/>
            <person name="Salamov A.A."/>
            <person name="Schmutz J."/>
            <person name="Selles B."/>
            <person name="Shapiro H."/>
            <person name="Tanguay P."/>
            <person name="Tuskan G.A."/>
            <person name="Henrissat B."/>
            <person name="Van de Peer Y."/>
            <person name="Rouze P."/>
            <person name="Ellis J.G."/>
            <person name="Dodds P.N."/>
            <person name="Schein J.E."/>
            <person name="Zhong S."/>
            <person name="Hamelin R.C."/>
            <person name="Grigoriev I.V."/>
            <person name="Szabo L.J."/>
            <person name="Martin F."/>
        </authorList>
    </citation>
    <scope>NUCLEOTIDE SEQUENCE [LARGE SCALE GENOMIC DNA]</scope>
    <source>
        <strain evidence="3">98AG31 / pathotype 3-4-7</strain>
    </source>
</reference>
<evidence type="ECO:0000313" key="2">
    <source>
        <dbReference type="EMBL" id="EGG08415.1"/>
    </source>
</evidence>
<protein>
    <submittedName>
        <fullName evidence="2">Uncharacterized protein</fullName>
    </submittedName>
</protein>
<evidence type="ECO:0000256" key="1">
    <source>
        <dbReference type="SAM" id="MobiDB-lite"/>
    </source>
</evidence>
<dbReference type="RefSeq" id="XP_007408001.1">
    <property type="nucleotide sequence ID" value="XM_007407939.1"/>
</dbReference>
<proteinExistence type="predicted"/>
<evidence type="ECO:0000313" key="3">
    <source>
        <dbReference type="Proteomes" id="UP000001072"/>
    </source>
</evidence>
<dbReference type="EMBL" id="GL883100">
    <property type="protein sequence ID" value="EGG08415.1"/>
    <property type="molecule type" value="Genomic_DNA"/>
</dbReference>
<sequence>MILCPRWWENPTPQELAYFNSLDGRSKSEILRWDINHRSHPCIRARMDECFDCGEFGHRRPCISTNPFPCPPPFQDWRRSINGKSYSKGKLRMSLADLAALEAEQAIEAPMDLSSEDIELLESLEQAASTASQVTSTITPILSQDGSNGNEESSYYTTQESAQVNPVVVDLTKESEHDAPTPIVSNPMSAKEVALWEAIEAAGELTPVTLTSEGTPTVDKSGPHAWDGSHLRKTLAKQDIKR</sequence>
<dbReference type="KEGG" id="mlr:MELLADRAFT_61667"/>
<dbReference type="GeneID" id="18929765"/>
<feature type="region of interest" description="Disordered" evidence="1">
    <location>
        <begin position="208"/>
        <end position="242"/>
    </location>
</feature>
<organism evidence="3">
    <name type="scientific">Melampsora larici-populina (strain 98AG31 / pathotype 3-4-7)</name>
    <name type="common">Poplar leaf rust fungus</name>
    <dbReference type="NCBI Taxonomy" id="747676"/>
    <lineage>
        <taxon>Eukaryota</taxon>
        <taxon>Fungi</taxon>
        <taxon>Dikarya</taxon>
        <taxon>Basidiomycota</taxon>
        <taxon>Pucciniomycotina</taxon>
        <taxon>Pucciniomycetes</taxon>
        <taxon>Pucciniales</taxon>
        <taxon>Melampsoraceae</taxon>
        <taxon>Melampsora</taxon>
    </lineage>
</organism>
<dbReference type="VEuPathDB" id="FungiDB:MELLADRAFT_61667"/>
<name>F4RFU8_MELLP</name>
<accession>F4RFU8</accession>
<feature type="region of interest" description="Disordered" evidence="1">
    <location>
        <begin position="140"/>
        <end position="161"/>
    </location>
</feature>
<dbReference type="InParanoid" id="F4RFU8"/>
<dbReference type="HOGENOM" id="CLU_100297_0_0_1"/>
<gene>
    <name evidence="2" type="ORF">MELLADRAFT_61667</name>
</gene>
<dbReference type="AlphaFoldDB" id="F4RFU8"/>
<keyword evidence="3" id="KW-1185">Reference proteome</keyword>